<organism evidence="2 3">
    <name type="scientific">Mucilaginibacter ginsenosidivorax</name>
    <dbReference type="NCBI Taxonomy" id="862126"/>
    <lineage>
        <taxon>Bacteria</taxon>
        <taxon>Pseudomonadati</taxon>
        <taxon>Bacteroidota</taxon>
        <taxon>Sphingobacteriia</taxon>
        <taxon>Sphingobacteriales</taxon>
        <taxon>Sphingobacteriaceae</taxon>
        <taxon>Mucilaginibacter</taxon>
    </lineage>
</organism>
<evidence type="ECO:0000259" key="1">
    <source>
        <dbReference type="Pfam" id="PF04389"/>
    </source>
</evidence>
<dbReference type="SUPFAM" id="SSF53187">
    <property type="entry name" value="Zn-dependent exopeptidases"/>
    <property type="match status" value="1"/>
</dbReference>
<dbReference type="InterPro" id="IPR045175">
    <property type="entry name" value="M28_fam"/>
</dbReference>
<proteinExistence type="predicted"/>
<sequence>MKKYLIILILAINILESKSQSVGTLKKDMYGIASDATEGRFTAFPGYLKAAKYVASQLKASGIKPGWKERNKLTYLQPVPFSWDNYSGTTLIINGKPYLHSPKNYIVIQRGITGPGKWVVTTSGDSVNDKSAGVLLLPNKEQANNWETTVIRQYRFGYMHYRPDGIKAANSLPSIMVSPLLAKMLATGDSITVKLKYRSEDKTGYNVIGKALGTNLKMAHRAILVGAHLDHIGRIGNHIYNGANDDASGCVTELSAAKMLAAHPAKRTVIFAFFCGEELNLKGSHWFADHLPVPQKDIVMTINLEQLGSKHRSFKGVWALGDPQFKTAFMNAGKNFTTLNLQFSATDSVKEVLRNTDTYSFINKQIPSLLLGSGGFDEHHTPQDKISLIDFPHLRRATHLLYTFLQSDL</sequence>
<dbReference type="AlphaFoldDB" id="A0A5B8W8F8"/>
<dbReference type="OrthoDB" id="9764939at2"/>
<name>A0A5B8W8F8_9SPHI</name>
<dbReference type="GO" id="GO:0006508">
    <property type="term" value="P:proteolysis"/>
    <property type="evidence" value="ECO:0007669"/>
    <property type="project" value="InterPro"/>
</dbReference>
<dbReference type="EMBL" id="CP042437">
    <property type="protein sequence ID" value="QEC79829.1"/>
    <property type="molecule type" value="Genomic_DNA"/>
</dbReference>
<dbReference type="InterPro" id="IPR007484">
    <property type="entry name" value="Peptidase_M28"/>
</dbReference>
<dbReference type="Gene3D" id="3.40.630.10">
    <property type="entry name" value="Zn peptidases"/>
    <property type="match status" value="1"/>
</dbReference>
<dbReference type="PANTHER" id="PTHR12147:SF26">
    <property type="entry name" value="PEPTIDASE M28 DOMAIN-CONTAINING PROTEIN"/>
    <property type="match status" value="1"/>
</dbReference>
<dbReference type="KEGG" id="mgk:FSB76_29155"/>
<keyword evidence="3" id="KW-1185">Reference proteome</keyword>
<evidence type="ECO:0000313" key="2">
    <source>
        <dbReference type="EMBL" id="QEC79829.1"/>
    </source>
</evidence>
<dbReference type="RefSeq" id="WP_147059795.1">
    <property type="nucleotide sequence ID" value="NZ_CP042437.1"/>
</dbReference>
<dbReference type="Proteomes" id="UP000321362">
    <property type="component" value="Chromosome"/>
</dbReference>
<dbReference type="GO" id="GO:0008235">
    <property type="term" value="F:metalloexopeptidase activity"/>
    <property type="evidence" value="ECO:0007669"/>
    <property type="project" value="InterPro"/>
</dbReference>
<accession>A0A5B8W8F8</accession>
<gene>
    <name evidence="2" type="ORF">FSB76_29155</name>
</gene>
<protein>
    <submittedName>
        <fullName evidence="2">M28 family peptidase</fullName>
    </submittedName>
</protein>
<dbReference type="Gene3D" id="3.50.30.30">
    <property type="match status" value="1"/>
</dbReference>
<dbReference type="Pfam" id="PF04389">
    <property type="entry name" value="Peptidase_M28"/>
    <property type="match status" value="1"/>
</dbReference>
<evidence type="ECO:0000313" key="3">
    <source>
        <dbReference type="Proteomes" id="UP000321362"/>
    </source>
</evidence>
<reference evidence="2 3" key="1">
    <citation type="journal article" date="2013" name="J. Microbiol.">
        <title>Mucilaginibacter ginsenosidivorax sp. nov., with ginsenoside converting activity isolated from sediment.</title>
        <authorList>
            <person name="Kim J.K."/>
            <person name="Choi T.E."/>
            <person name="Liu Q.M."/>
            <person name="Park H.Y."/>
            <person name="Yi T.H."/>
            <person name="Yoon M.H."/>
            <person name="Kim S.C."/>
            <person name="Im W.T."/>
        </authorList>
    </citation>
    <scope>NUCLEOTIDE SEQUENCE [LARGE SCALE GENOMIC DNA]</scope>
    <source>
        <strain evidence="2 3">KHI28</strain>
    </source>
</reference>
<dbReference type="PANTHER" id="PTHR12147">
    <property type="entry name" value="METALLOPEPTIDASE M28 FAMILY MEMBER"/>
    <property type="match status" value="1"/>
</dbReference>
<feature type="domain" description="Peptidase M28" evidence="1">
    <location>
        <begin position="206"/>
        <end position="403"/>
    </location>
</feature>